<dbReference type="AlphaFoldDB" id="A0A5E4M837"/>
<sequence length="123" mass="12368">MAEPKHLATAVSTAASPAGNLPLSLSTGLELISGVTLRFLASDCDLSGAFRLGTVSGDDNNDATAAVVALVGDRSECGDACCGFSGDLLSGDGPRSESPVDGTNGRSTVCCDAYVADEPLRPF</sequence>
<dbReference type="EMBL" id="CABPRJ010000037">
    <property type="protein sequence ID" value="VVC26539.1"/>
    <property type="molecule type" value="Genomic_DNA"/>
</dbReference>
<name>A0A5E4M837_9HEMI</name>
<gene>
    <name evidence="1" type="ORF">CINCED_3A016257</name>
</gene>
<evidence type="ECO:0000313" key="1">
    <source>
        <dbReference type="EMBL" id="VVC26539.1"/>
    </source>
</evidence>
<reference evidence="1 2" key="1">
    <citation type="submission" date="2019-08" db="EMBL/GenBank/DDBJ databases">
        <authorList>
            <person name="Alioto T."/>
            <person name="Alioto T."/>
            <person name="Gomez Garrido J."/>
        </authorList>
    </citation>
    <scope>NUCLEOTIDE SEQUENCE [LARGE SCALE GENOMIC DNA]</scope>
</reference>
<evidence type="ECO:0000313" key="2">
    <source>
        <dbReference type="Proteomes" id="UP000325440"/>
    </source>
</evidence>
<dbReference type="Proteomes" id="UP000325440">
    <property type="component" value="Unassembled WGS sequence"/>
</dbReference>
<accession>A0A5E4M837</accession>
<protein>
    <submittedName>
        <fullName evidence="1">Uncharacterized protein</fullName>
    </submittedName>
</protein>
<keyword evidence="2" id="KW-1185">Reference proteome</keyword>
<proteinExistence type="predicted"/>
<organism evidence="1 2">
    <name type="scientific">Cinara cedri</name>
    <dbReference type="NCBI Taxonomy" id="506608"/>
    <lineage>
        <taxon>Eukaryota</taxon>
        <taxon>Metazoa</taxon>
        <taxon>Ecdysozoa</taxon>
        <taxon>Arthropoda</taxon>
        <taxon>Hexapoda</taxon>
        <taxon>Insecta</taxon>
        <taxon>Pterygota</taxon>
        <taxon>Neoptera</taxon>
        <taxon>Paraneoptera</taxon>
        <taxon>Hemiptera</taxon>
        <taxon>Sternorrhyncha</taxon>
        <taxon>Aphidomorpha</taxon>
        <taxon>Aphidoidea</taxon>
        <taxon>Aphididae</taxon>
        <taxon>Lachninae</taxon>
        <taxon>Cinara</taxon>
    </lineage>
</organism>